<evidence type="ECO:0000256" key="11">
    <source>
        <dbReference type="SAM" id="SignalP"/>
    </source>
</evidence>
<dbReference type="InterPro" id="IPR012910">
    <property type="entry name" value="Plug_dom"/>
</dbReference>
<evidence type="ECO:0000256" key="7">
    <source>
        <dbReference type="ARBA" id="ARBA00023237"/>
    </source>
</evidence>
<dbReference type="Pfam" id="PF00593">
    <property type="entry name" value="TonB_dep_Rec_b-barrel"/>
    <property type="match status" value="1"/>
</dbReference>
<evidence type="ECO:0000256" key="8">
    <source>
        <dbReference type="PROSITE-ProRule" id="PRU01360"/>
    </source>
</evidence>
<keyword evidence="2 8" id="KW-0813">Transport</keyword>
<keyword evidence="7 8" id="KW-0998">Cell outer membrane</keyword>
<evidence type="ECO:0000256" key="6">
    <source>
        <dbReference type="ARBA" id="ARBA00023136"/>
    </source>
</evidence>
<dbReference type="InterPro" id="IPR037066">
    <property type="entry name" value="Plug_dom_sf"/>
</dbReference>
<sequence>MFEIPSRPLSAPPRPLPLAAALATALLLAPPARADDVGEGGDHRHDTPVELDAIEVDASPLRQRLDAVARPVGVLAGEELDASRAGSIGETVARLPGLQSSFFGAGVGRPVIRGQDGARVQVLNGGTGALDASTISADHAVAIEPFLADRIEVLKGPASLLFGSAAIGGAVNVVDGRVPTAPLGLSVGGRAEVRYGSGAGLGVGALRLDGDAGALSWHVDGFRRSAGDVGIPGHALSPGRIAEELAEGEDPDHFTHGRLPNSRLASDGGAVGASWFGERAWAGAAVSTYRSDYGIPPGAHSHDPDDDDDHDAGHDEHDHEAHAVRIDLRQQRLDLRGGVREAGPLQEFAWRLSRGDYRHNEIEDGVVGTRFEARGTELRLEAVQQPIAGWRGAFGLQAGERDFAAIGDEAFVPASSSRDLGLFVMQERDFGRFKLEVGGRHEHVRIDPDGALPALDRHAGSLALGGLWKFSDAVHLGLNLDRAERAPAAEELYAAGAHVATGSWERGDPGLRNEIARSAELSLHLHGPRHEATIAVYRTQFDDFIHLRDGGREIDGLPERLWAQADARFAGWEAEARFELADVASGLWELRVFADGVRARLANGERLPRIAPGRVGADLEWRRGPWRARLGALRVHAQDEVAPGESPTPGYTLIDTGAAWHHDVGDLGWEVFVEARNLGNADARVHTSFLKDYAPLPGRNVEIGVRVLF</sequence>
<feature type="domain" description="TonB-dependent receptor plug" evidence="13">
    <location>
        <begin position="67"/>
        <end position="170"/>
    </location>
</feature>
<evidence type="ECO:0000256" key="5">
    <source>
        <dbReference type="ARBA" id="ARBA00023077"/>
    </source>
</evidence>
<evidence type="ECO:0000259" key="13">
    <source>
        <dbReference type="Pfam" id="PF07715"/>
    </source>
</evidence>
<dbReference type="PANTHER" id="PTHR30069:SF40">
    <property type="entry name" value="TONB-DEPENDENT RECEPTOR NMB0964-RELATED"/>
    <property type="match status" value="1"/>
</dbReference>
<dbReference type="InterPro" id="IPR039426">
    <property type="entry name" value="TonB-dep_rcpt-like"/>
</dbReference>
<dbReference type="RefSeq" id="WP_051240208.1">
    <property type="nucleotide sequence ID" value="NZ_AWXU01000051.1"/>
</dbReference>
<evidence type="ECO:0000313" key="15">
    <source>
        <dbReference type="Proteomes" id="UP000029391"/>
    </source>
</evidence>
<keyword evidence="11" id="KW-0732">Signal</keyword>
<dbReference type="Proteomes" id="UP000029391">
    <property type="component" value="Unassembled WGS sequence"/>
</dbReference>
<dbReference type="PROSITE" id="PS52016">
    <property type="entry name" value="TONB_DEPENDENT_REC_3"/>
    <property type="match status" value="1"/>
</dbReference>
<dbReference type="InterPro" id="IPR036942">
    <property type="entry name" value="Beta-barrel_TonB_sf"/>
</dbReference>
<comment type="subcellular location">
    <subcellularLocation>
        <location evidence="1 8">Cell outer membrane</location>
        <topology evidence="1 8">Multi-pass membrane protein</topology>
    </subcellularLocation>
</comment>
<name>A0A091BCR1_9GAMM</name>
<feature type="domain" description="TonB-dependent receptor-like beta-barrel" evidence="12">
    <location>
        <begin position="279"/>
        <end position="678"/>
    </location>
</feature>
<evidence type="ECO:0000256" key="10">
    <source>
        <dbReference type="SAM" id="MobiDB-lite"/>
    </source>
</evidence>
<accession>A0A091BCR1</accession>
<dbReference type="AlphaFoldDB" id="A0A091BCR1"/>
<protein>
    <recommendedName>
        <fullName evidence="16">TonB-dependent receptor</fullName>
    </recommendedName>
</protein>
<keyword evidence="6 8" id="KW-0472">Membrane</keyword>
<evidence type="ECO:0000256" key="1">
    <source>
        <dbReference type="ARBA" id="ARBA00004571"/>
    </source>
</evidence>
<evidence type="ECO:0008006" key="16">
    <source>
        <dbReference type="Google" id="ProtNLM"/>
    </source>
</evidence>
<feature type="chain" id="PRO_5001869670" description="TonB-dependent receptor" evidence="11">
    <location>
        <begin position="35"/>
        <end position="709"/>
    </location>
</feature>
<dbReference type="GO" id="GO:0009279">
    <property type="term" value="C:cell outer membrane"/>
    <property type="evidence" value="ECO:0007669"/>
    <property type="project" value="UniProtKB-SubCell"/>
</dbReference>
<keyword evidence="5 9" id="KW-0798">TonB box</keyword>
<evidence type="ECO:0000256" key="4">
    <source>
        <dbReference type="ARBA" id="ARBA00022692"/>
    </source>
</evidence>
<keyword evidence="4 8" id="KW-0812">Transmembrane</keyword>
<reference evidence="14 15" key="1">
    <citation type="submission" date="2013-09" db="EMBL/GenBank/DDBJ databases">
        <title>Genome sequencing of Arenimonas composti.</title>
        <authorList>
            <person name="Chen F."/>
            <person name="Wang G."/>
        </authorList>
    </citation>
    <scope>NUCLEOTIDE SEQUENCE [LARGE SCALE GENOMIC DNA]</scope>
    <source>
        <strain evidence="14 15">TR7-09</strain>
    </source>
</reference>
<evidence type="ECO:0000256" key="3">
    <source>
        <dbReference type="ARBA" id="ARBA00022452"/>
    </source>
</evidence>
<proteinExistence type="inferred from homology"/>
<evidence type="ECO:0000256" key="2">
    <source>
        <dbReference type="ARBA" id="ARBA00022448"/>
    </source>
</evidence>
<dbReference type="Pfam" id="PF07715">
    <property type="entry name" value="Plug"/>
    <property type="match status" value="1"/>
</dbReference>
<comment type="caution">
    <text evidence="14">The sequence shown here is derived from an EMBL/GenBank/DDBJ whole genome shotgun (WGS) entry which is preliminary data.</text>
</comment>
<evidence type="ECO:0000259" key="12">
    <source>
        <dbReference type="Pfam" id="PF00593"/>
    </source>
</evidence>
<dbReference type="STRING" id="1121013.GCA_000426365_02062"/>
<dbReference type="EMBL" id="AWXU01000051">
    <property type="protein sequence ID" value="KFN48614.1"/>
    <property type="molecule type" value="Genomic_DNA"/>
</dbReference>
<dbReference type="GO" id="GO:0044718">
    <property type="term" value="P:siderophore transmembrane transport"/>
    <property type="evidence" value="ECO:0007669"/>
    <property type="project" value="TreeGrafter"/>
</dbReference>
<dbReference type="Gene3D" id="2.40.170.20">
    <property type="entry name" value="TonB-dependent receptor, beta-barrel domain"/>
    <property type="match status" value="1"/>
</dbReference>
<comment type="similarity">
    <text evidence="8 9">Belongs to the TonB-dependent receptor family.</text>
</comment>
<dbReference type="OrthoDB" id="9795928at2"/>
<dbReference type="eggNOG" id="COG4206">
    <property type="taxonomic scope" value="Bacteria"/>
</dbReference>
<dbReference type="Gene3D" id="2.170.130.10">
    <property type="entry name" value="TonB-dependent receptor, plug domain"/>
    <property type="match status" value="1"/>
</dbReference>
<dbReference type="SUPFAM" id="SSF56935">
    <property type="entry name" value="Porins"/>
    <property type="match status" value="1"/>
</dbReference>
<dbReference type="GO" id="GO:0015344">
    <property type="term" value="F:siderophore uptake transmembrane transporter activity"/>
    <property type="evidence" value="ECO:0007669"/>
    <property type="project" value="TreeGrafter"/>
</dbReference>
<dbReference type="PANTHER" id="PTHR30069">
    <property type="entry name" value="TONB-DEPENDENT OUTER MEMBRANE RECEPTOR"/>
    <property type="match status" value="1"/>
</dbReference>
<feature type="signal peptide" evidence="11">
    <location>
        <begin position="1"/>
        <end position="34"/>
    </location>
</feature>
<keyword evidence="15" id="KW-1185">Reference proteome</keyword>
<dbReference type="InterPro" id="IPR000531">
    <property type="entry name" value="Beta-barrel_TonB"/>
</dbReference>
<evidence type="ECO:0000256" key="9">
    <source>
        <dbReference type="RuleBase" id="RU003357"/>
    </source>
</evidence>
<organism evidence="14 15">
    <name type="scientific">Arenimonas composti TR7-09 = DSM 18010</name>
    <dbReference type="NCBI Taxonomy" id="1121013"/>
    <lineage>
        <taxon>Bacteria</taxon>
        <taxon>Pseudomonadati</taxon>
        <taxon>Pseudomonadota</taxon>
        <taxon>Gammaproteobacteria</taxon>
        <taxon>Lysobacterales</taxon>
        <taxon>Lysobacteraceae</taxon>
        <taxon>Arenimonas</taxon>
    </lineage>
</organism>
<keyword evidence="3 8" id="KW-1134">Transmembrane beta strand</keyword>
<gene>
    <name evidence="14" type="ORF">P873_14035</name>
</gene>
<evidence type="ECO:0000313" key="14">
    <source>
        <dbReference type="EMBL" id="KFN48614.1"/>
    </source>
</evidence>
<feature type="region of interest" description="Disordered" evidence="10">
    <location>
        <begin position="293"/>
        <end position="318"/>
    </location>
</feature>